<dbReference type="Proteomes" id="UP000017861">
    <property type="component" value="Unassembled WGS sequence"/>
</dbReference>
<dbReference type="VEuPathDB" id="TriTrypDB:TCDM_12357"/>
<reference evidence="2 3" key="1">
    <citation type="journal article" date="2014" name="Genome Announc.">
        <title>Trypanosoma cruzi Clone Dm28c Draft Genome Sequence.</title>
        <authorList>
            <person name="Grisard E.C."/>
            <person name="Teixeira S.M."/>
            <person name="de Almeida L.G."/>
            <person name="Stoco P.H."/>
            <person name="Gerber A.L."/>
            <person name="Talavera-Lopez C."/>
            <person name="Lima O.C."/>
            <person name="Andersson B."/>
            <person name="de Vasconcelos A.T."/>
        </authorList>
    </citation>
    <scope>NUCLEOTIDE SEQUENCE [LARGE SCALE GENOMIC DNA]</scope>
    <source>
        <strain evidence="2 3">Dm28c</strain>
    </source>
</reference>
<evidence type="ECO:0000313" key="3">
    <source>
        <dbReference type="Proteomes" id="UP000017861"/>
    </source>
</evidence>
<dbReference type="AlphaFoldDB" id="V5AYW8"/>
<organism evidence="2 3">
    <name type="scientific">Trypanosoma cruzi Dm28c</name>
    <dbReference type="NCBI Taxonomy" id="1416333"/>
    <lineage>
        <taxon>Eukaryota</taxon>
        <taxon>Discoba</taxon>
        <taxon>Euglenozoa</taxon>
        <taxon>Kinetoplastea</taxon>
        <taxon>Metakinetoplastina</taxon>
        <taxon>Trypanosomatida</taxon>
        <taxon>Trypanosomatidae</taxon>
        <taxon>Trypanosoma</taxon>
        <taxon>Schizotrypanum</taxon>
    </lineage>
</organism>
<proteinExistence type="predicted"/>
<dbReference type="OrthoDB" id="10443456at2759"/>
<sequence>MEIELSDIPAQATQISCRGVSFPQSTAQRVLRVSTGRSPVYMDSDHHLPSHTAGTEDGLPRRAGMLPRRKRVAVVLRDANCDASITACGTPLATVTTWLEMH</sequence>
<comment type="caution">
    <text evidence="2">The sequence shown here is derived from an EMBL/GenBank/DDBJ whole genome shotgun (WGS) entry which is preliminary data.</text>
</comment>
<accession>V5AYW8</accession>
<protein>
    <submittedName>
        <fullName evidence="2">Uncharacterized protein</fullName>
    </submittedName>
</protein>
<evidence type="ECO:0000256" key="1">
    <source>
        <dbReference type="SAM" id="MobiDB-lite"/>
    </source>
</evidence>
<feature type="region of interest" description="Disordered" evidence="1">
    <location>
        <begin position="39"/>
        <end position="64"/>
    </location>
</feature>
<gene>
    <name evidence="2" type="ORF">TCDM_12357</name>
</gene>
<dbReference type="EMBL" id="AYLP01000549">
    <property type="protein sequence ID" value="ESS58862.1"/>
    <property type="molecule type" value="Genomic_DNA"/>
</dbReference>
<name>V5AYW8_TRYCR</name>
<evidence type="ECO:0000313" key="2">
    <source>
        <dbReference type="EMBL" id="ESS58862.1"/>
    </source>
</evidence>